<dbReference type="RefSeq" id="WP_087083377.1">
    <property type="nucleotide sequence ID" value="NZ_CP020810.1"/>
</dbReference>
<keyword evidence="1" id="KW-0472">Membrane</keyword>
<evidence type="ECO:0000256" key="1">
    <source>
        <dbReference type="SAM" id="Phobius"/>
    </source>
</evidence>
<gene>
    <name evidence="2" type="ORF">BTO20_36930</name>
</gene>
<keyword evidence="2" id="KW-0614">Plasmid</keyword>
<feature type="transmembrane region" description="Helical" evidence="1">
    <location>
        <begin position="40"/>
        <end position="59"/>
    </location>
</feature>
<reference evidence="2 3" key="1">
    <citation type="submission" date="2017-04" db="EMBL/GenBank/DDBJ databases">
        <title>Whole Genome Sequence of 1,4-Dioxane Degrading Bacterium Mycobacterium dioxanotrophicus PH-06.</title>
        <authorList>
            <person name="He Y."/>
        </authorList>
    </citation>
    <scope>NUCLEOTIDE SEQUENCE [LARGE SCALE GENOMIC DNA]</scope>
    <source>
        <strain evidence="2 3">PH-06</strain>
        <plasmid evidence="2 3">unnamed1</plasmid>
    </source>
</reference>
<dbReference type="EMBL" id="CP020810">
    <property type="protein sequence ID" value="ART74236.1"/>
    <property type="molecule type" value="Genomic_DNA"/>
</dbReference>
<keyword evidence="1" id="KW-0812">Transmembrane</keyword>
<dbReference type="OrthoDB" id="9807790at2"/>
<feature type="transmembrane region" description="Helical" evidence="1">
    <location>
        <begin position="65"/>
        <end position="85"/>
    </location>
</feature>
<evidence type="ECO:0000313" key="3">
    <source>
        <dbReference type="Proteomes" id="UP000195331"/>
    </source>
</evidence>
<sequence length="383" mass="42647">MTTKKGFDKEKPAAPILPERTATMPEIGEITRPPQQRPPVWVWVLIFVVAVIVLLVIMIRTGARSIGLGGMFIMPIMLVSMLMMLRNRGGGGNEKTKPAALNQTRVDYMRSLDELRDDVTVGAQEQAAEIAYHHPNPCNGSLLTIVGTGRMWERRPTDRNFGHVRLGLGVTRLRTIINPPQKVPPPEYRETSTAIAARDFLLAQNVVHDVARPLHLFDQMGWAFFAEETQRPLLQGTLRALVCQLCVFHGPDVVRLAIISDDLQSWEWAKWWPHVADPELVDACGPVRMIYSDVGEFMERFGEQWASRPAWSPPMEGQPRAEDHWVIVVDMPGANCAPLLRDSGYAGVAVVEATNDYSSPLATSATAMKFDAVGNLLRAREVV</sequence>
<keyword evidence="2" id="KW-0132">Cell division</keyword>
<organism evidence="2 3">
    <name type="scientific">Mycobacterium dioxanotrophicus</name>
    <dbReference type="NCBI Taxonomy" id="482462"/>
    <lineage>
        <taxon>Bacteria</taxon>
        <taxon>Bacillati</taxon>
        <taxon>Actinomycetota</taxon>
        <taxon>Actinomycetes</taxon>
        <taxon>Mycobacteriales</taxon>
        <taxon>Mycobacteriaceae</taxon>
        <taxon>Mycobacterium</taxon>
    </lineage>
</organism>
<dbReference type="KEGG" id="mdx:BTO20_36930"/>
<accession>A0A1Y0CGY5</accession>
<geneLocation type="plasmid" evidence="2 3">
    <name>unnamed1</name>
</geneLocation>
<keyword evidence="2" id="KW-0131">Cell cycle</keyword>
<proteinExistence type="predicted"/>
<protein>
    <submittedName>
        <fullName evidence="2">Cell division protein FtsK</fullName>
    </submittedName>
</protein>
<dbReference type="GO" id="GO:0051301">
    <property type="term" value="P:cell division"/>
    <property type="evidence" value="ECO:0007669"/>
    <property type="project" value="UniProtKB-KW"/>
</dbReference>
<dbReference type="Proteomes" id="UP000195331">
    <property type="component" value="Plasmid unnamed1"/>
</dbReference>
<dbReference type="AlphaFoldDB" id="A0A1Y0CGY5"/>
<name>A0A1Y0CGY5_9MYCO</name>
<keyword evidence="1" id="KW-1133">Transmembrane helix</keyword>
<keyword evidence="3" id="KW-1185">Reference proteome</keyword>
<evidence type="ECO:0000313" key="2">
    <source>
        <dbReference type="EMBL" id="ART74236.1"/>
    </source>
</evidence>